<evidence type="ECO:0000256" key="1">
    <source>
        <dbReference type="SAM" id="Phobius"/>
    </source>
</evidence>
<accession>D5RJR8</accession>
<feature type="transmembrane region" description="Helical" evidence="1">
    <location>
        <begin position="47"/>
        <end position="65"/>
    </location>
</feature>
<dbReference type="Proteomes" id="UP000005324">
    <property type="component" value="Unassembled WGS sequence"/>
</dbReference>
<dbReference type="AlphaFoldDB" id="D5RJR8"/>
<name>D5RJR8_9PROT</name>
<keyword evidence="1" id="KW-0472">Membrane</keyword>
<dbReference type="EMBL" id="ADVL01000218">
    <property type="protein sequence ID" value="EFH12445.1"/>
    <property type="molecule type" value="Genomic_DNA"/>
</dbReference>
<protein>
    <submittedName>
        <fullName evidence="2">Uncharacterized protein</fullName>
    </submittedName>
</protein>
<comment type="caution">
    <text evidence="2">The sequence shown here is derived from an EMBL/GenBank/DDBJ whole genome shotgun (WGS) entry which is preliminary data.</text>
</comment>
<sequence>MSGYAPSHQDELDEAEGPSPLWRALRLTVWAVVSFALTFVELVAEWVAPLLLLGGLAWLAVVRVVGTLHLEPEIQQFLQYVPSQLLVAGTVWTPVGLITQGITLLAIVAGCRTLNRLISREV</sequence>
<dbReference type="RefSeq" id="WP_007005177.1">
    <property type="nucleotide sequence ID" value="NZ_GG770781.1"/>
</dbReference>
<feature type="transmembrane region" description="Helical" evidence="1">
    <location>
        <begin position="20"/>
        <end position="40"/>
    </location>
</feature>
<dbReference type="OrthoDB" id="7272810at2"/>
<feature type="transmembrane region" description="Helical" evidence="1">
    <location>
        <begin position="85"/>
        <end position="110"/>
    </location>
</feature>
<evidence type="ECO:0000313" key="3">
    <source>
        <dbReference type="Proteomes" id="UP000005324"/>
    </source>
</evidence>
<reference evidence="2 3" key="1">
    <citation type="submission" date="2010-04" db="EMBL/GenBank/DDBJ databases">
        <authorList>
            <person name="Qin X."/>
            <person name="Bachman B."/>
            <person name="Battles P."/>
            <person name="Bell A."/>
            <person name="Bess C."/>
            <person name="Bickham C."/>
            <person name="Chaboub L."/>
            <person name="Chen D."/>
            <person name="Coyle M."/>
            <person name="Deiros D.R."/>
            <person name="Dinh H."/>
            <person name="Forbes L."/>
            <person name="Fowler G."/>
            <person name="Francisco L."/>
            <person name="Fu Q."/>
            <person name="Gubbala S."/>
            <person name="Hale W."/>
            <person name="Han Y."/>
            <person name="Hemphill L."/>
            <person name="Highlander S.K."/>
            <person name="Hirani K."/>
            <person name="Hogues M."/>
            <person name="Jackson L."/>
            <person name="Jakkamsetti A."/>
            <person name="Javaid M."/>
            <person name="Jiang H."/>
            <person name="Korchina V."/>
            <person name="Kovar C."/>
            <person name="Lara F."/>
            <person name="Lee S."/>
            <person name="Mata R."/>
            <person name="Mathew T."/>
            <person name="Moen C."/>
            <person name="Morales K."/>
            <person name="Munidasa M."/>
            <person name="Nazareth L."/>
            <person name="Ngo R."/>
            <person name="Nguyen L."/>
            <person name="Okwuonu G."/>
            <person name="Ongeri F."/>
            <person name="Patil S."/>
            <person name="Petrosino J."/>
            <person name="Pham C."/>
            <person name="Pham P."/>
            <person name="Pu L.-L."/>
            <person name="Puazo M."/>
            <person name="Raj R."/>
            <person name="Reid J."/>
            <person name="Rouhana J."/>
            <person name="Saada N."/>
            <person name="Shang Y."/>
            <person name="Simmons D."/>
            <person name="Thornton R."/>
            <person name="Warren J."/>
            <person name="Weissenberger G."/>
            <person name="Zhang J."/>
            <person name="Zhang L."/>
            <person name="Zhou C."/>
            <person name="Zhu D."/>
            <person name="Muzny D."/>
            <person name="Worley K."/>
            <person name="Gibbs R."/>
        </authorList>
    </citation>
    <scope>NUCLEOTIDE SEQUENCE [LARGE SCALE GENOMIC DNA]</scope>
    <source>
        <strain evidence="2 3">ATCC 49957</strain>
    </source>
</reference>
<evidence type="ECO:0000313" key="2">
    <source>
        <dbReference type="EMBL" id="EFH12445.1"/>
    </source>
</evidence>
<proteinExistence type="predicted"/>
<keyword evidence="1" id="KW-1133">Transmembrane helix</keyword>
<gene>
    <name evidence="2" type="ORF">HMPREF0731_1328</name>
</gene>
<keyword evidence="3" id="KW-1185">Reference proteome</keyword>
<keyword evidence="1" id="KW-0812">Transmembrane</keyword>
<dbReference type="HOGENOM" id="CLU_2024992_0_0_5"/>
<organism evidence="2 3">
    <name type="scientific">Pseudoroseomonas cervicalis ATCC 49957</name>
    <dbReference type="NCBI Taxonomy" id="525371"/>
    <lineage>
        <taxon>Bacteria</taxon>
        <taxon>Pseudomonadati</taxon>
        <taxon>Pseudomonadota</taxon>
        <taxon>Alphaproteobacteria</taxon>
        <taxon>Acetobacterales</taxon>
        <taxon>Roseomonadaceae</taxon>
        <taxon>Roseomonas</taxon>
    </lineage>
</organism>